<evidence type="ECO:0000313" key="2">
    <source>
        <dbReference type="Proteomes" id="UP000762676"/>
    </source>
</evidence>
<dbReference type="AlphaFoldDB" id="A0AAV4F5H2"/>
<protein>
    <submittedName>
        <fullName evidence="1">Uncharacterized protein</fullName>
    </submittedName>
</protein>
<proteinExistence type="predicted"/>
<dbReference type="EMBL" id="BMAT01007635">
    <property type="protein sequence ID" value="GFR68251.1"/>
    <property type="molecule type" value="Genomic_DNA"/>
</dbReference>
<comment type="caution">
    <text evidence="1">The sequence shown here is derived from an EMBL/GenBank/DDBJ whole genome shotgun (WGS) entry which is preliminary data.</text>
</comment>
<evidence type="ECO:0000313" key="1">
    <source>
        <dbReference type="EMBL" id="GFR68251.1"/>
    </source>
</evidence>
<accession>A0AAV4F5H2</accession>
<gene>
    <name evidence="1" type="ORF">ElyMa_003727700</name>
</gene>
<organism evidence="1 2">
    <name type="scientific">Elysia marginata</name>
    <dbReference type="NCBI Taxonomy" id="1093978"/>
    <lineage>
        <taxon>Eukaryota</taxon>
        <taxon>Metazoa</taxon>
        <taxon>Spiralia</taxon>
        <taxon>Lophotrochozoa</taxon>
        <taxon>Mollusca</taxon>
        <taxon>Gastropoda</taxon>
        <taxon>Heterobranchia</taxon>
        <taxon>Euthyneura</taxon>
        <taxon>Panpulmonata</taxon>
        <taxon>Sacoglossa</taxon>
        <taxon>Placobranchoidea</taxon>
        <taxon>Plakobranchidae</taxon>
        <taxon>Elysia</taxon>
    </lineage>
</organism>
<keyword evidence="2" id="KW-1185">Reference proteome</keyword>
<reference evidence="1 2" key="1">
    <citation type="journal article" date="2021" name="Elife">
        <title>Chloroplast acquisition without the gene transfer in kleptoplastic sea slugs, Plakobranchus ocellatus.</title>
        <authorList>
            <person name="Maeda T."/>
            <person name="Takahashi S."/>
            <person name="Yoshida T."/>
            <person name="Shimamura S."/>
            <person name="Takaki Y."/>
            <person name="Nagai Y."/>
            <person name="Toyoda A."/>
            <person name="Suzuki Y."/>
            <person name="Arimoto A."/>
            <person name="Ishii H."/>
            <person name="Satoh N."/>
            <person name="Nishiyama T."/>
            <person name="Hasebe M."/>
            <person name="Maruyama T."/>
            <person name="Minagawa J."/>
            <person name="Obokata J."/>
            <person name="Shigenobu S."/>
        </authorList>
    </citation>
    <scope>NUCLEOTIDE SEQUENCE [LARGE SCALE GENOMIC DNA]</scope>
</reference>
<dbReference type="Proteomes" id="UP000762676">
    <property type="component" value="Unassembled WGS sequence"/>
</dbReference>
<sequence>MITKVAIERFTGICSGTSHPCIRPDVWRKLGVGCDLVIQDVISKFFCCFFCGCLGYENFSKAVFNFICLKRLHCEKHFEPATSLRIFVFVISCEANFLDLPVPGLCKMEAASFDLSILKNSFNSNMNT</sequence>
<name>A0AAV4F5H2_9GAST</name>